<keyword evidence="3" id="KW-1185">Reference proteome</keyword>
<reference evidence="2" key="1">
    <citation type="journal article" date="2023" name="Mol. Phylogenet. Evol.">
        <title>Genome-scale phylogeny and comparative genomics of the fungal order Sordariales.</title>
        <authorList>
            <person name="Hensen N."/>
            <person name="Bonometti L."/>
            <person name="Westerberg I."/>
            <person name="Brannstrom I.O."/>
            <person name="Guillou S."/>
            <person name="Cros-Aarteil S."/>
            <person name="Calhoun S."/>
            <person name="Haridas S."/>
            <person name="Kuo A."/>
            <person name="Mondo S."/>
            <person name="Pangilinan J."/>
            <person name="Riley R."/>
            <person name="LaButti K."/>
            <person name="Andreopoulos B."/>
            <person name="Lipzen A."/>
            <person name="Chen C."/>
            <person name="Yan M."/>
            <person name="Daum C."/>
            <person name="Ng V."/>
            <person name="Clum A."/>
            <person name="Steindorff A."/>
            <person name="Ohm R.A."/>
            <person name="Martin F."/>
            <person name="Silar P."/>
            <person name="Natvig D.O."/>
            <person name="Lalanne C."/>
            <person name="Gautier V."/>
            <person name="Ament-Velasquez S.L."/>
            <person name="Kruys A."/>
            <person name="Hutchinson M.I."/>
            <person name="Powell A.J."/>
            <person name="Barry K."/>
            <person name="Miller A.N."/>
            <person name="Grigoriev I.V."/>
            <person name="Debuchy R."/>
            <person name="Gladieux P."/>
            <person name="Hiltunen Thoren M."/>
            <person name="Johannesson H."/>
        </authorList>
    </citation>
    <scope>NUCLEOTIDE SEQUENCE</scope>
    <source>
        <strain evidence="2">CBS 314.62</strain>
    </source>
</reference>
<dbReference type="AlphaFoldDB" id="A0AAE0X3A9"/>
<dbReference type="EMBL" id="JAULSO010000004">
    <property type="protein sequence ID" value="KAK3683870.1"/>
    <property type="molecule type" value="Genomic_DNA"/>
</dbReference>
<keyword evidence="1" id="KW-0472">Membrane</keyword>
<evidence type="ECO:0000313" key="2">
    <source>
        <dbReference type="EMBL" id="KAK3683870.1"/>
    </source>
</evidence>
<evidence type="ECO:0000313" key="3">
    <source>
        <dbReference type="Proteomes" id="UP001270362"/>
    </source>
</evidence>
<keyword evidence="1" id="KW-1133">Transmembrane helix</keyword>
<gene>
    <name evidence="2" type="ORF">B0T22DRAFT_469053</name>
</gene>
<accession>A0AAE0X3A9</accession>
<sequence>MGIQMGWILMHGWTDGWMGYGPGVLVFLVYPSLPHFMFPVCLFSLFEAGSFFFLCLRLYMRRTDGCNERELELETGTGNGLGSHDFVA</sequence>
<feature type="transmembrane region" description="Helical" evidence="1">
    <location>
        <begin position="12"/>
        <end position="30"/>
    </location>
</feature>
<proteinExistence type="predicted"/>
<keyword evidence="1" id="KW-0812">Transmembrane</keyword>
<feature type="transmembrane region" description="Helical" evidence="1">
    <location>
        <begin position="36"/>
        <end position="59"/>
    </location>
</feature>
<reference evidence="2" key="2">
    <citation type="submission" date="2023-06" db="EMBL/GenBank/DDBJ databases">
        <authorList>
            <consortium name="Lawrence Berkeley National Laboratory"/>
            <person name="Haridas S."/>
            <person name="Hensen N."/>
            <person name="Bonometti L."/>
            <person name="Westerberg I."/>
            <person name="Brannstrom I.O."/>
            <person name="Guillou S."/>
            <person name="Cros-Aarteil S."/>
            <person name="Calhoun S."/>
            <person name="Kuo A."/>
            <person name="Mondo S."/>
            <person name="Pangilinan J."/>
            <person name="Riley R."/>
            <person name="Labutti K."/>
            <person name="Andreopoulos B."/>
            <person name="Lipzen A."/>
            <person name="Chen C."/>
            <person name="Yanf M."/>
            <person name="Daum C."/>
            <person name="Ng V."/>
            <person name="Clum A."/>
            <person name="Steindorff A."/>
            <person name="Ohm R."/>
            <person name="Martin F."/>
            <person name="Silar P."/>
            <person name="Natvig D."/>
            <person name="Lalanne C."/>
            <person name="Gautier V."/>
            <person name="Ament-Velasquez S.L."/>
            <person name="Kruys A."/>
            <person name="Hutchinson M.I."/>
            <person name="Powell A.J."/>
            <person name="Barry K."/>
            <person name="Miller A.N."/>
            <person name="Grigoriev I.V."/>
            <person name="Debuchy R."/>
            <person name="Gladieux P."/>
            <person name="Thoren M.H."/>
            <person name="Johannesson H."/>
        </authorList>
    </citation>
    <scope>NUCLEOTIDE SEQUENCE</scope>
    <source>
        <strain evidence="2">CBS 314.62</strain>
    </source>
</reference>
<dbReference type="Proteomes" id="UP001270362">
    <property type="component" value="Unassembled WGS sequence"/>
</dbReference>
<organism evidence="2 3">
    <name type="scientific">Podospora appendiculata</name>
    <dbReference type="NCBI Taxonomy" id="314037"/>
    <lineage>
        <taxon>Eukaryota</taxon>
        <taxon>Fungi</taxon>
        <taxon>Dikarya</taxon>
        <taxon>Ascomycota</taxon>
        <taxon>Pezizomycotina</taxon>
        <taxon>Sordariomycetes</taxon>
        <taxon>Sordariomycetidae</taxon>
        <taxon>Sordariales</taxon>
        <taxon>Podosporaceae</taxon>
        <taxon>Podospora</taxon>
    </lineage>
</organism>
<name>A0AAE0X3A9_9PEZI</name>
<protein>
    <submittedName>
        <fullName evidence="2">Uncharacterized protein</fullName>
    </submittedName>
</protein>
<comment type="caution">
    <text evidence="2">The sequence shown here is derived from an EMBL/GenBank/DDBJ whole genome shotgun (WGS) entry which is preliminary data.</text>
</comment>
<evidence type="ECO:0000256" key="1">
    <source>
        <dbReference type="SAM" id="Phobius"/>
    </source>
</evidence>